<gene>
    <name evidence="2" type="ORF">FA13DRAFT_1714419</name>
</gene>
<feature type="compositionally biased region" description="Basic and acidic residues" evidence="1">
    <location>
        <begin position="61"/>
        <end position="70"/>
    </location>
</feature>
<evidence type="ECO:0000313" key="3">
    <source>
        <dbReference type="Proteomes" id="UP000298030"/>
    </source>
</evidence>
<reference evidence="2 3" key="1">
    <citation type="journal article" date="2019" name="Nat. Ecol. Evol.">
        <title>Megaphylogeny resolves global patterns of mushroom evolution.</title>
        <authorList>
            <person name="Varga T."/>
            <person name="Krizsan K."/>
            <person name="Foldi C."/>
            <person name="Dima B."/>
            <person name="Sanchez-Garcia M."/>
            <person name="Sanchez-Ramirez S."/>
            <person name="Szollosi G.J."/>
            <person name="Szarkandi J.G."/>
            <person name="Papp V."/>
            <person name="Albert L."/>
            <person name="Andreopoulos W."/>
            <person name="Angelini C."/>
            <person name="Antonin V."/>
            <person name="Barry K.W."/>
            <person name="Bougher N.L."/>
            <person name="Buchanan P."/>
            <person name="Buyck B."/>
            <person name="Bense V."/>
            <person name="Catcheside P."/>
            <person name="Chovatia M."/>
            <person name="Cooper J."/>
            <person name="Damon W."/>
            <person name="Desjardin D."/>
            <person name="Finy P."/>
            <person name="Geml J."/>
            <person name="Haridas S."/>
            <person name="Hughes K."/>
            <person name="Justo A."/>
            <person name="Karasinski D."/>
            <person name="Kautmanova I."/>
            <person name="Kiss B."/>
            <person name="Kocsube S."/>
            <person name="Kotiranta H."/>
            <person name="LaButti K.M."/>
            <person name="Lechner B.E."/>
            <person name="Liimatainen K."/>
            <person name="Lipzen A."/>
            <person name="Lukacs Z."/>
            <person name="Mihaltcheva S."/>
            <person name="Morgado L.N."/>
            <person name="Niskanen T."/>
            <person name="Noordeloos M.E."/>
            <person name="Ohm R.A."/>
            <person name="Ortiz-Santana B."/>
            <person name="Ovrebo C."/>
            <person name="Racz N."/>
            <person name="Riley R."/>
            <person name="Savchenko A."/>
            <person name="Shiryaev A."/>
            <person name="Soop K."/>
            <person name="Spirin V."/>
            <person name="Szebenyi C."/>
            <person name="Tomsovsky M."/>
            <person name="Tulloss R.E."/>
            <person name="Uehling J."/>
            <person name="Grigoriev I.V."/>
            <person name="Vagvolgyi C."/>
            <person name="Papp T."/>
            <person name="Martin F.M."/>
            <person name="Miettinen O."/>
            <person name="Hibbett D.S."/>
            <person name="Nagy L.G."/>
        </authorList>
    </citation>
    <scope>NUCLEOTIDE SEQUENCE [LARGE SCALE GENOMIC DNA]</scope>
    <source>
        <strain evidence="2 3">FP101781</strain>
    </source>
</reference>
<dbReference type="Proteomes" id="UP000298030">
    <property type="component" value="Unassembled WGS sequence"/>
</dbReference>
<protein>
    <submittedName>
        <fullName evidence="2">Uncharacterized protein</fullName>
    </submittedName>
</protein>
<name>A0A4Y7ST28_COPMI</name>
<evidence type="ECO:0000313" key="2">
    <source>
        <dbReference type="EMBL" id="TEB24764.1"/>
    </source>
</evidence>
<keyword evidence="3" id="KW-1185">Reference proteome</keyword>
<dbReference type="EMBL" id="QPFP01000063">
    <property type="protein sequence ID" value="TEB24764.1"/>
    <property type="molecule type" value="Genomic_DNA"/>
</dbReference>
<feature type="region of interest" description="Disordered" evidence="1">
    <location>
        <begin position="47"/>
        <end position="90"/>
    </location>
</feature>
<organism evidence="2 3">
    <name type="scientific">Coprinellus micaceus</name>
    <name type="common">Glistening ink-cap mushroom</name>
    <name type="synonym">Coprinus micaceus</name>
    <dbReference type="NCBI Taxonomy" id="71717"/>
    <lineage>
        <taxon>Eukaryota</taxon>
        <taxon>Fungi</taxon>
        <taxon>Dikarya</taxon>
        <taxon>Basidiomycota</taxon>
        <taxon>Agaricomycotina</taxon>
        <taxon>Agaricomycetes</taxon>
        <taxon>Agaricomycetidae</taxon>
        <taxon>Agaricales</taxon>
        <taxon>Agaricineae</taxon>
        <taxon>Psathyrellaceae</taxon>
        <taxon>Coprinellus</taxon>
    </lineage>
</organism>
<feature type="region of interest" description="Disordered" evidence="1">
    <location>
        <begin position="131"/>
        <end position="154"/>
    </location>
</feature>
<accession>A0A4Y7ST28</accession>
<comment type="caution">
    <text evidence="2">The sequence shown here is derived from an EMBL/GenBank/DDBJ whole genome shotgun (WGS) entry which is preliminary data.</text>
</comment>
<sequence>MASWDLSDSDTVVFGAKSVHGIVTRFVCRRRHMRVRVPVPVPMPVSGSEVEKALSIGGKGGQREEAKREPGQSGEGKGKAAPSIDDGPRINHGSSLLAVGAVGALEAVDEGPLRELDGWQRCPEMWAPPFDQGEQESVLPHPHHPTTSQSPSGIRVRKYGSANVHELSNVLMHYYLAASSLRGVIWLSTLKPYTTGTQTTMF</sequence>
<dbReference type="AlphaFoldDB" id="A0A4Y7ST28"/>
<proteinExistence type="predicted"/>
<evidence type="ECO:0000256" key="1">
    <source>
        <dbReference type="SAM" id="MobiDB-lite"/>
    </source>
</evidence>